<dbReference type="EMBL" id="FTMA01000009">
    <property type="protein sequence ID" value="SIR26834.1"/>
    <property type="molecule type" value="Genomic_DNA"/>
</dbReference>
<organism evidence="1 2">
    <name type="scientific">Maribacter ulvicola</name>
    <dbReference type="NCBI Taxonomy" id="228959"/>
    <lineage>
        <taxon>Bacteria</taxon>
        <taxon>Pseudomonadati</taxon>
        <taxon>Bacteroidota</taxon>
        <taxon>Flavobacteriia</taxon>
        <taxon>Flavobacteriales</taxon>
        <taxon>Flavobacteriaceae</taxon>
        <taxon>Maribacter</taxon>
    </lineage>
</organism>
<dbReference type="Proteomes" id="UP000186953">
    <property type="component" value="Unassembled WGS sequence"/>
</dbReference>
<name>A0A1N6ZJ92_9FLAO</name>
<evidence type="ECO:0000313" key="2">
    <source>
        <dbReference type="Proteomes" id="UP000186953"/>
    </source>
</evidence>
<proteinExistence type="predicted"/>
<dbReference type="AlphaFoldDB" id="A0A1N6ZJ92"/>
<dbReference type="RefSeq" id="WP_076550605.1">
    <property type="nucleotide sequence ID" value="NZ_FTMA01000009.1"/>
</dbReference>
<gene>
    <name evidence="1" type="ORF">SAMN05421797_1095</name>
</gene>
<reference evidence="2" key="1">
    <citation type="submission" date="2017-01" db="EMBL/GenBank/DDBJ databases">
        <authorList>
            <person name="Varghese N."/>
            <person name="Submissions S."/>
        </authorList>
    </citation>
    <scope>NUCLEOTIDE SEQUENCE [LARGE SCALE GENOMIC DNA]</scope>
    <source>
        <strain evidence="2">DSM 15366</strain>
    </source>
</reference>
<keyword evidence="2" id="KW-1185">Reference proteome</keyword>
<accession>A0A1N6ZJ92</accession>
<sequence length="165" mass="19339">MDIEYLPNKGFILNSLKFEWNNERNSVREKLGMKHKEEDKIIDVAEFFDGDESMNIHQKRDVYENLYSKKDMLFLNYDKDNRLRDLEVHYGFDILIDNIRLDFGTEITDLIKQFKKTGTEYSETEKGNYFLSKLKITIADSESMGGDGTGLAYFYATSDISHLTE</sequence>
<protein>
    <submittedName>
        <fullName evidence="1">Uncharacterized protein</fullName>
    </submittedName>
</protein>
<dbReference type="OrthoDB" id="672443at2"/>
<evidence type="ECO:0000313" key="1">
    <source>
        <dbReference type="EMBL" id="SIR26834.1"/>
    </source>
</evidence>